<name>A0A286RDX1_9BACT</name>
<proteinExistence type="predicted"/>
<dbReference type="AlphaFoldDB" id="A0A286RDX1"/>
<evidence type="ECO:0000313" key="2">
    <source>
        <dbReference type="Proteomes" id="UP000215086"/>
    </source>
</evidence>
<dbReference type="EMBL" id="CP018477">
    <property type="protein sequence ID" value="ASV74164.1"/>
    <property type="molecule type" value="Genomic_DNA"/>
</dbReference>
<evidence type="ECO:0000313" key="1">
    <source>
        <dbReference type="EMBL" id="ASV74164.1"/>
    </source>
</evidence>
<keyword evidence="2" id="KW-1185">Reference proteome</keyword>
<dbReference type="KEGG" id="ttf:THTE_1562"/>
<dbReference type="Proteomes" id="UP000215086">
    <property type="component" value="Chromosome"/>
</dbReference>
<organism evidence="1 2">
    <name type="scientific">Thermogutta terrifontis</name>
    <dbReference type="NCBI Taxonomy" id="1331910"/>
    <lineage>
        <taxon>Bacteria</taxon>
        <taxon>Pseudomonadati</taxon>
        <taxon>Planctomycetota</taxon>
        <taxon>Planctomycetia</taxon>
        <taxon>Pirellulales</taxon>
        <taxon>Thermoguttaceae</taxon>
        <taxon>Thermogutta</taxon>
    </lineage>
</organism>
<sequence length="47" mass="5369">MTSQYVGATLSRFFPYDQPRIKKRSGLFVTTERLTPRHSGITVLLAK</sequence>
<accession>A0A286RDX1</accession>
<protein>
    <submittedName>
        <fullName evidence="1">Uncharacterized protein</fullName>
    </submittedName>
</protein>
<gene>
    <name evidence="1" type="ORF">THTE_1562</name>
</gene>
<reference evidence="1 2" key="1">
    <citation type="journal article" name="Front. Microbiol.">
        <title>Sugar Metabolism of the First Thermophilic Planctomycete Thermogutta terrifontis: Comparative Genomic and Transcriptomic Approaches.</title>
        <authorList>
            <person name="Elcheninov A.G."/>
            <person name="Menzel P."/>
            <person name="Gudbergsdottir S.R."/>
            <person name="Slesarev A.I."/>
            <person name="Kadnikov V.V."/>
            <person name="Krogh A."/>
            <person name="Bonch-Osmolovskaya E.A."/>
            <person name="Peng X."/>
            <person name="Kublanov I.V."/>
        </authorList>
    </citation>
    <scope>NUCLEOTIDE SEQUENCE [LARGE SCALE GENOMIC DNA]</scope>
    <source>
        <strain evidence="1 2">R1</strain>
    </source>
</reference>